<keyword evidence="4 7" id="KW-0479">Metal-binding</keyword>
<dbReference type="InterPro" id="IPR011614">
    <property type="entry name" value="Catalase_core"/>
</dbReference>
<dbReference type="Proteomes" id="UP001153387">
    <property type="component" value="Unassembled WGS sequence"/>
</dbReference>
<dbReference type="GO" id="GO:0046872">
    <property type="term" value="F:metal ion binding"/>
    <property type="evidence" value="ECO:0007669"/>
    <property type="project" value="UniProtKB-KW"/>
</dbReference>
<dbReference type="Gene3D" id="1.20.1280.120">
    <property type="match status" value="1"/>
</dbReference>
<evidence type="ECO:0000256" key="3">
    <source>
        <dbReference type="ARBA" id="ARBA00022617"/>
    </source>
</evidence>
<comment type="similarity">
    <text evidence="1 7">Belongs to the catalase family.</text>
</comment>
<dbReference type="SUPFAM" id="SSF56634">
    <property type="entry name" value="Heme-dependent catalase-like"/>
    <property type="match status" value="1"/>
</dbReference>
<dbReference type="EMBL" id="JAPDHZ010000003">
    <property type="protein sequence ID" value="MDG0792828.1"/>
    <property type="molecule type" value="Genomic_DNA"/>
</dbReference>
<dbReference type="InterPro" id="IPR020835">
    <property type="entry name" value="Catalase_sf"/>
</dbReference>
<dbReference type="PANTHER" id="PTHR11465">
    <property type="entry name" value="CATALASE"/>
    <property type="match status" value="1"/>
</dbReference>
<dbReference type="PROSITE" id="PS51402">
    <property type="entry name" value="CATALASE_3"/>
    <property type="match status" value="1"/>
</dbReference>
<organism evidence="11 12">
    <name type="scientific">Cohnella ginsengisoli</name>
    <dbReference type="NCBI Taxonomy" id="425004"/>
    <lineage>
        <taxon>Bacteria</taxon>
        <taxon>Bacillati</taxon>
        <taxon>Bacillota</taxon>
        <taxon>Bacilli</taxon>
        <taxon>Bacillales</taxon>
        <taxon>Paenibacillaceae</taxon>
        <taxon>Cohnella</taxon>
    </lineage>
</organism>
<feature type="binding site" description="axial binding residue" evidence="9">
    <location>
        <position position="312"/>
    </location>
    <ligand>
        <name>heme</name>
        <dbReference type="ChEBI" id="CHEBI:30413"/>
    </ligand>
    <ligandPart>
        <name>Fe</name>
        <dbReference type="ChEBI" id="CHEBI:18248"/>
    </ligandPart>
</feature>
<dbReference type="GO" id="GO:0042542">
    <property type="term" value="P:response to hydrogen peroxide"/>
    <property type="evidence" value="ECO:0007669"/>
    <property type="project" value="TreeGrafter"/>
</dbReference>
<gene>
    <name evidence="11" type="ORF">OMP38_19605</name>
</gene>
<evidence type="ECO:0000256" key="8">
    <source>
        <dbReference type="PIRSR" id="PIRSR000296-1"/>
    </source>
</evidence>
<evidence type="ECO:0000256" key="6">
    <source>
        <dbReference type="ARBA" id="ARBA00023004"/>
    </source>
</evidence>
<feature type="domain" description="Catalase core" evidence="10">
    <location>
        <begin position="9"/>
        <end position="321"/>
    </location>
</feature>
<dbReference type="PANTHER" id="PTHR11465:SF9">
    <property type="entry name" value="CATALASE"/>
    <property type="match status" value="1"/>
</dbReference>
<evidence type="ECO:0000256" key="4">
    <source>
        <dbReference type="ARBA" id="ARBA00022723"/>
    </source>
</evidence>
<keyword evidence="3 7" id="KW-0349">Heme</keyword>
<evidence type="ECO:0000256" key="1">
    <source>
        <dbReference type="ARBA" id="ARBA00005329"/>
    </source>
</evidence>
<dbReference type="Pfam" id="PF00199">
    <property type="entry name" value="Catalase"/>
    <property type="match status" value="1"/>
</dbReference>
<evidence type="ECO:0000256" key="9">
    <source>
        <dbReference type="PIRSR" id="PIRSR000296-2"/>
    </source>
</evidence>
<dbReference type="SMART" id="SM01060">
    <property type="entry name" value="Catalase"/>
    <property type="match status" value="1"/>
</dbReference>
<dbReference type="GO" id="GO:0020037">
    <property type="term" value="F:heme binding"/>
    <property type="evidence" value="ECO:0007669"/>
    <property type="project" value="InterPro"/>
</dbReference>
<comment type="function">
    <text evidence="7">Has an organic peroxide-dependent peroxidase activity.</text>
</comment>
<keyword evidence="12" id="KW-1185">Reference proteome</keyword>
<proteinExistence type="inferred from homology"/>
<reference evidence="11 12" key="1">
    <citation type="submission" date="2022-10" db="EMBL/GenBank/DDBJ databases">
        <title>Comparative genomic analysis of Cohnella hashimotonis sp. nov., isolated from the International Space Station.</title>
        <authorList>
            <person name="Simpson A."/>
            <person name="Venkateswaran K."/>
        </authorList>
    </citation>
    <scope>NUCLEOTIDE SEQUENCE [LARGE SCALE GENOMIC DNA]</scope>
    <source>
        <strain evidence="11 12">DSM 18997</strain>
    </source>
</reference>
<dbReference type="RefSeq" id="WP_277566580.1">
    <property type="nucleotide sequence ID" value="NZ_JAPDHZ010000003.1"/>
</dbReference>
<dbReference type="GO" id="GO:0005737">
    <property type="term" value="C:cytoplasm"/>
    <property type="evidence" value="ECO:0007669"/>
    <property type="project" value="TreeGrafter"/>
</dbReference>
<dbReference type="InterPro" id="IPR024168">
    <property type="entry name" value="Catalase_SrpA-type_pred"/>
</dbReference>
<feature type="active site" evidence="8">
    <location>
        <position position="44"/>
    </location>
</feature>
<comment type="caution">
    <text evidence="11">The sequence shown here is derived from an EMBL/GenBank/DDBJ whole genome shotgun (WGS) entry which is preliminary data.</text>
</comment>
<comment type="cofactor">
    <cofactor evidence="7">
        <name>heme</name>
        <dbReference type="ChEBI" id="CHEBI:30413"/>
    </cofactor>
</comment>
<evidence type="ECO:0000313" key="12">
    <source>
        <dbReference type="Proteomes" id="UP001153387"/>
    </source>
</evidence>
<accession>A0A9X4QNI8</accession>
<evidence type="ECO:0000313" key="11">
    <source>
        <dbReference type="EMBL" id="MDG0792828.1"/>
    </source>
</evidence>
<dbReference type="GO" id="GO:0042744">
    <property type="term" value="P:hydrogen peroxide catabolic process"/>
    <property type="evidence" value="ECO:0007669"/>
    <property type="project" value="TreeGrafter"/>
</dbReference>
<name>A0A9X4QNI8_9BACL</name>
<dbReference type="PIRSF" id="PIRSF000296">
    <property type="entry name" value="SrpA"/>
    <property type="match status" value="1"/>
</dbReference>
<dbReference type="EC" id="1.11.1.-" evidence="7"/>
<dbReference type="GO" id="GO:0004096">
    <property type="term" value="F:catalase activity"/>
    <property type="evidence" value="ECO:0007669"/>
    <property type="project" value="InterPro"/>
</dbReference>
<keyword evidence="2 7" id="KW-0575">Peroxidase</keyword>
<keyword evidence="6 7" id="KW-0408">Iron</keyword>
<keyword evidence="5 7" id="KW-0560">Oxidoreductase</keyword>
<evidence type="ECO:0000259" key="10">
    <source>
        <dbReference type="SMART" id="SM01060"/>
    </source>
</evidence>
<sequence>MEKPFANQSMAADTHLEDPMQLHNRTVDALEGLSGVHPGKRRVHAKGLCCRAVFRPSGFAAGLTIAAHLRDKTAEIEAIVRFSGSSSDPSLADVLSPGKGLAVRFMPAGGDVSVLTAVTVPVFFAKSPASFLDLIKEANRLKGGGIEAIAAAAELAAHFPEARHAMAHVGKLRPPASYGTCRYYAIHAFMLVDEKGNRRPAKFEWMPELGVETLSIGELKSLPEDYLERDAAERIKKAPLRFRLNIVLGREEDPTDDPTLPWPDDRERIEAGILDVTDVIEEPDGLLMDPTITGEGIEPSDDPILRFRSPVYEESMRRRSRGE</sequence>
<dbReference type="InterPro" id="IPR018028">
    <property type="entry name" value="Catalase"/>
</dbReference>
<evidence type="ECO:0000256" key="5">
    <source>
        <dbReference type="ARBA" id="ARBA00023002"/>
    </source>
</evidence>
<evidence type="ECO:0000256" key="7">
    <source>
        <dbReference type="PIRNR" id="PIRNR000296"/>
    </source>
</evidence>
<dbReference type="Gene3D" id="2.40.180.10">
    <property type="entry name" value="Catalase core domain"/>
    <property type="match status" value="1"/>
</dbReference>
<evidence type="ECO:0000256" key="2">
    <source>
        <dbReference type="ARBA" id="ARBA00022559"/>
    </source>
</evidence>
<dbReference type="AlphaFoldDB" id="A0A9X4QNI8"/>
<protein>
    <recommendedName>
        <fullName evidence="7">Catalase-related peroxidase</fullName>
        <ecNumber evidence="7">1.11.1.-</ecNumber>
    </recommendedName>
</protein>